<dbReference type="SUPFAM" id="SSF51905">
    <property type="entry name" value="FAD/NAD(P)-binding domain"/>
    <property type="match status" value="1"/>
</dbReference>
<dbReference type="SUPFAM" id="SSF54373">
    <property type="entry name" value="FAD-linked reductases, C-terminal domain"/>
    <property type="match status" value="1"/>
</dbReference>
<evidence type="ECO:0000256" key="1">
    <source>
        <dbReference type="ARBA" id="ARBA00023002"/>
    </source>
</evidence>
<evidence type="ECO:0000313" key="3">
    <source>
        <dbReference type="EMBL" id="RDI42560.1"/>
    </source>
</evidence>
<dbReference type="PANTHER" id="PTHR13847">
    <property type="entry name" value="SARCOSINE DEHYDROGENASE-RELATED"/>
    <property type="match status" value="1"/>
</dbReference>
<dbReference type="Gene3D" id="3.30.9.10">
    <property type="entry name" value="D-Amino Acid Oxidase, subunit A, domain 2"/>
    <property type="match status" value="1"/>
</dbReference>
<accession>A0A370GGU8</accession>
<dbReference type="GO" id="GO:0016491">
    <property type="term" value="F:oxidoreductase activity"/>
    <property type="evidence" value="ECO:0007669"/>
    <property type="project" value="UniProtKB-KW"/>
</dbReference>
<dbReference type="Proteomes" id="UP000254720">
    <property type="component" value="Unassembled WGS sequence"/>
</dbReference>
<organism evidence="3 4">
    <name type="scientific">Aquicella lusitana</name>
    <dbReference type="NCBI Taxonomy" id="254246"/>
    <lineage>
        <taxon>Bacteria</taxon>
        <taxon>Pseudomonadati</taxon>
        <taxon>Pseudomonadota</taxon>
        <taxon>Gammaproteobacteria</taxon>
        <taxon>Legionellales</taxon>
        <taxon>Coxiellaceae</taxon>
        <taxon>Aquicella</taxon>
    </lineage>
</organism>
<dbReference type="OrthoDB" id="9790035at2"/>
<dbReference type="Gene3D" id="3.50.50.60">
    <property type="entry name" value="FAD/NAD(P)-binding domain"/>
    <property type="match status" value="1"/>
</dbReference>
<dbReference type="InterPro" id="IPR006076">
    <property type="entry name" value="FAD-dep_OxRdtase"/>
</dbReference>
<comment type="caution">
    <text evidence="3">The sequence shown here is derived from an EMBL/GenBank/DDBJ whole genome shotgun (WGS) entry which is preliminary data.</text>
</comment>
<evidence type="ECO:0000259" key="2">
    <source>
        <dbReference type="Pfam" id="PF01266"/>
    </source>
</evidence>
<dbReference type="InterPro" id="IPR036188">
    <property type="entry name" value="FAD/NAD-bd_sf"/>
</dbReference>
<dbReference type="AlphaFoldDB" id="A0A370GGU8"/>
<gene>
    <name evidence="3" type="ORF">C8D86_11430</name>
</gene>
<proteinExistence type="predicted"/>
<dbReference type="EMBL" id="QQAX01000014">
    <property type="protein sequence ID" value="RDI42560.1"/>
    <property type="molecule type" value="Genomic_DNA"/>
</dbReference>
<dbReference type="PANTHER" id="PTHR13847:SF289">
    <property type="entry name" value="GLYCINE OXIDASE"/>
    <property type="match status" value="1"/>
</dbReference>
<sequence>MKIAIVGAGIMGRLLAFTFCNAGYRIVLFDQDSDDGNKSCSMAAAGLLTPVSELERSDLLVCHMGQESIHNHWQTIIDQLDPALYFRKSGSLVVSHPRDKAELLRFMACIEKKIGAHHYQKLQPSTLQQLEPEMTKFEHAYYFPNEAHLDNQAIFTKLADYLRQHQVAWHTHTFVDEVRPYQVRVGGTQMRFDKVFDCRGLGAKSAFGKLQGIRGELLWLHAPDVHLHRPVRFLHPRYSLYVVPREHNLYLVGASEIHAEDTSPISVRSMLELLTAAYYLHAGFAEARIQKTVTHCRPVLPNYLPAIRYRDGLIAINGLYRHGFLLAPLLAAEIRRYTEQGITALSYPQLWRSDDD</sequence>
<keyword evidence="1" id="KW-0560">Oxidoreductase</keyword>
<keyword evidence="4" id="KW-1185">Reference proteome</keyword>
<feature type="domain" description="FAD dependent oxidoreductase" evidence="2">
    <location>
        <begin position="2"/>
        <end position="333"/>
    </location>
</feature>
<dbReference type="GO" id="GO:0005737">
    <property type="term" value="C:cytoplasm"/>
    <property type="evidence" value="ECO:0007669"/>
    <property type="project" value="TreeGrafter"/>
</dbReference>
<dbReference type="Pfam" id="PF01266">
    <property type="entry name" value="DAO"/>
    <property type="match status" value="1"/>
</dbReference>
<protein>
    <submittedName>
        <fullName evidence="3">Glycine oxidase</fullName>
    </submittedName>
</protein>
<reference evidence="3 4" key="1">
    <citation type="submission" date="2018-07" db="EMBL/GenBank/DDBJ databases">
        <title>Genomic Encyclopedia of Type Strains, Phase IV (KMG-IV): sequencing the most valuable type-strain genomes for metagenomic binning, comparative biology and taxonomic classification.</title>
        <authorList>
            <person name="Goeker M."/>
        </authorList>
    </citation>
    <scope>NUCLEOTIDE SEQUENCE [LARGE SCALE GENOMIC DNA]</scope>
    <source>
        <strain evidence="3 4">DSM 16500</strain>
    </source>
</reference>
<dbReference type="RefSeq" id="WP_114834625.1">
    <property type="nucleotide sequence ID" value="NZ_LR699115.1"/>
</dbReference>
<evidence type="ECO:0000313" key="4">
    <source>
        <dbReference type="Proteomes" id="UP000254720"/>
    </source>
</evidence>
<name>A0A370GGU8_9COXI</name>